<organism evidence="2 3">
    <name type="scientific">Xanthomonas sacchari</name>
    <dbReference type="NCBI Taxonomy" id="56458"/>
    <lineage>
        <taxon>Bacteria</taxon>
        <taxon>Pseudomonadati</taxon>
        <taxon>Pseudomonadota</taxon>
        <taxon>Gammaproteobacteria</taxon>
        <taxon>Lysobacterales</taxon>
        <taxon>Lysobacteraceae</taxon>
        <taxon>Xanthomonas</taxon>
    </lineage>
</organism>
<sequence length="231" mass="25586">MALKESSIKNIFELLETMTKPDGRQRHTYEMSNRTRKSLLFCIAGILLGIIVIAIVRLIHGGKVPASWSLLVILPILGFLYFLIIDLKGTLQDQWRDPWGTTYKQLLTDMEADATYLKKLCGFPKALLEYALLQYRHRWGCIDGRTQLLAGDIRKLGFFPGLIVIAVAIPKLLDSQAGALVWHIAAMAGAFLLMALCVGATSERRNQVIALLEYAIAHAEPTPPAGPGSEQ</sequence>
<evidence type="ECO:0000313" key="2">
    <source>
        <dbReference type="EMBL" id="UYK87098.1"/>
    </source>
</evidence>
<keyword evidence="1" id="KW-0472">Membrane</keyword>
<keyword evidence="1" id="KW-0812">Transmembrane</keyword>
<feature type="transmembrane region" description="Helical" evidence="1">
    <location>
        <begin position="39"/>
        <end position="60"/>
    </location>
</feature>
<dbReference type="AlphaFoldDB" id="A0AA46Q5E3"/>
<dbReference type="RefSeq" id="WP_267092315.1">
    <property type="nucleotide sequence ID" value="NZ_CP099534.1"/>
</dbReference>
<feature type="transmembrane region" description="Helical" evidence="1">
    <location>
        <begin position="66"/>
        <end position="85"/>
    </location>
</feature>
<evidence type="ECO:0000256" key="1">
    <source>
        <dbReference type="SAM" id="Phobius"/>
    </source>
</evidence>
<keyword evidence="1" id="KW-1133">Transmembrane helix</keyword>
<accession>A0AA46Q5E3</accession>
<name>A0AA46Q5E3_9XANT</name>
<evidence type="ECO:0000313" key="3">
    <source>
        <dbReference type="Proteomes" id="UP001164392"/>
    </source>
</evidence>
<protein>
    <submittedName>
        <fullName evidence="2">Uncharacterized protein</fullName>
    </submittedName>
</protein>
<dbReference type="Proteomes" id="UP001164392">
    <property type="component" value="Chromosome"/>
</dbReference>
<reference evidence="2" key="1">
    <citation type="submission" date="2022-06" db="EMBL/GenBank/DDBJ databases">
        <title>Dynamics of rice microbiomes reveals core vertical transmitted seed endophytes.</title>
        <authorList>
            <person name="Liao K."/>
            <person name="Zhang X."/>
        </authorList>
    </citation>
    <scope>NUCLEOTIDE SEQUENCE</scope>
    <source>
        <strain evidence="2">JR3-14</strain>
    </source>
</reference>
<dbReference type="EMBL" id="CP099534">
    <property type="protein sequence ID" value="UYK87098.1"/>
    <property type="molecule type" value="Genomic_DNA"/>
</dbReference>
<feature type="transmembrane region" description="Helical" evidence="1">
    <location>
        <begin position="156"/>
        <end position="173"/>
    </location>
</feature>
<gene>
    <name evidence="2" type="ORF">NG824_11270</name>
</gene>
<proteinExistence type="predicted"/>
<feature type="transmembrane region" description="Helical" evidence="1">
    <location>
        <begin position="179"/>
        <end position="198"/>
    </location>
</feature>